<reference evidence="9" key="3">
    <citation type="submission" date="2025-09" db="UniProtKB">
        <authorList>
            <consortium name="Ensembl"/>
        </authorList>
    </citation>
    <scope>IDENTIFICATION</scope>
</reference>
<keyword evidence="4" id="KW-1015">Disulfide bond</keyword>
<keyword evidence="7" id="KW-0732">Signal</keyword>
<feature type="chain" id="PRO_5043825944" description="Ig-like domain-containing protein" evidence="7">
    <location>
        <begin position="22"/>
        <end position="245"/>
    </location>
</feature>
<dbReference type="InParanoid" id="A0A3Q1H0I5"/>
<dbReference type="PANTHER" id="PTHR19944">
    <property type="entry name" value="MHC CLASS II-RELATED"/>
    <property type="match status" value="1"/>
</dbReference>
<dbReference type="InterPro" id="IPR014745">
    <property type="entry name" value="MHC_II_a/b_N"/>
</dbReference>
<dbReference type="Pfam" id="PF00969">
    <property type="entry name" value="MHC_II_beta"/>
    <property type="match status" value="1"/>
</dbReference>
<dbReference type="GO" id="GO:0042613">
    <property type="term" value="C:MHC class II protein complex"/>
    <property type="evidence" value="ECO:0007669"/>
    <property type="project" value="InterPro"/>
</dbReference>
<protein>
    <recommendedName>
        <fullName evidence="8">Ig-like domain-containing protein</fullName>
    </recommendedName>
</protein>
<evidence type="ECO:0000313" key="10">
    <source>
        <dbReference type="Proteomes" id="UP000265040"/>
    </source>
</evidence>
<proteinExistence type="predicted"/>
<feature type="domain" description="Ig-like" evidence="8">
    <location>
        <begin position="109"/>
        <end position="194"/>
    </location>
</feature>
<evidence type="ECO:0000313" key="9">
    <source>
        <dbReference type="Ensembl" id="ENSATEP00000001074.3"/>
    </source>
</evidence>
<dbReference type="Gene3D" id="2.60.40.10">
    <property type="entry name" value="Immunoglobulins"/>
    <property type="match status" value="1"/>
</dbReference>
<dbReference type="PANTHER" id="PTHR19944:SF99">
    <property type="entry name" value="HLA CLASS II HISTOCOMPATIBILITY ANTIGEN, DRB1 BETA CHAIN"/>
    <property type="match status" value="1"/>
</dbReference>
<dbReference type="Gene3D" id="3.10.320.10">
    <property type="entry name" value="Class II Histocompatibility Antigen, M Beta Chain, Chain B, domain 1"/>
    <property type="match status" value="1"/>
</dbReference>
<evidence type="ECO:0000256" key="6">
    <source>
        <dbReference type="SAM" id="Phobius"/>
    </source>
</evidence>
<dbReference type="GeneTree" id="ENSGT00950000183127"/>
<keyword evidence="3 6" id="KW-1133">Transmembrane helix</keyword>
<reference evidence="9" key="1">
    <citation type="submission" date="2021-04" db="EMBL/GenBank/DDBJ databases">
        <authorList>
            <consortium name="Wellcome Sanger Institute Data Sharing"/>
        </authorList>
    </citation>
    <scope>NUCLEOTIDE SEQUENCE [LARGE SCALE GENOMIC DNA]</scope>
</reference>
<dbReference type="GeneID" id="113170636"/>
<evidence type="ECO:0000256" key="4">
    <source>
        <dbReference type="ARBA" id="ARBA00023157"/>
    </source>
</evidence>
<sequence>MPRVHSSCTLLLMFLVFSTEGALYGHGVSRCQFSSPDGHDAVYLEQYYFNKVMIAQYNSTLGKVTGYTMKGHVVAALLNGNREYVTHEKWKTRVCRGNAHRVYSSLLNPVEPYIRLKSGKATSSKHPDMLTCSVYNFYPKQIRVTWLRDGKEATSDVTSTDELSNGNWLYQIHSYLEYTPTPGEKVTCMVEHASFKKPMLKDWDPEPDLRIIKIAGGTVGVVLVVLSVAWLIYKSHLPAQSSFQS</sequence>
<dbReference type="Ensembl" id="ENSATET00000001095.3">
    <property type="protein sequence ID" value="ENSATEP00000001074.3"/>
    <property type="gene ID" value="ENSATEG00000000773.3"/>
</dbReference>
<dbReference type="InterPro" id="IPR013783">
    <property type="entry name" value="Ig-like_fold"/>
</dbReference>
<dbReference type="InterPro" id="IPR036179">
    <property type="entry name" value="Ig-like_dom_sf"/>
</dbReference>
<dbReference type="InterPro" id="IPR003597">
    <property type="entry name" value="Ig_C1-set"/>
</dbReference>
<feature type="signal peptide" evidence="7">
    <location>
        <begin position="1"/>
        <end position="21"/>
    </location>
</feature>
<evidence type="ECO:0000256" key="5">
    <source>
        <dbReference type="ARBA" id="ARBA00023180"/>
    </source>
</evidence>
<dbReference type="SUPFAM" id="SSF54452">
    <property type="entry name" value="MHC antigen-recognition domain"/>
    <property type="match status" value="1"/>
</dbReference>
<name>A0A3Q1H0I5_ANATE</name>
<dbReference type="SMART" id="SM00921">
    <property type="entry name" value="MHC_II_beta"/>
    <property type="match status" value="1"/>
</dbReference>
<keyword evidence="2 6" id="KW-0812">Transmembrane</keyword>
<dbReference type="PROSITE" id="PS50835">
    <property type="entry name" value="IG_LIKE"/>
    <property type="match status" value="1"/>
</dbReference>
<keyword evidence="10" id="KW-1185">Reference proteome</keyword>
<dbReference type="Proteomes" id="UP000265040">
    <property type="component" value="Chromosome 16"/>
</dbReference>
<dbReference type="InterPro" id="IPR007110">
    <property type="entry name" value="Ig-like_dom"/>
</dbReference>
<dbReference type="SMART" id="SM00407">
    <property type="entry name" value="IGc1"/>
    <property type="match status" value="1"/>
</dbReference>
<feature type="transmembrane region" description="Helical" evidence="6">
    <location>
        <begin position="214"/>
        <end position="233"/>
    </location>
</feature>
<dbReference type="SUPFAM" id="SSF48726">
    <property type="entry name" value="Immunoglobulin"/>
    <property type="match status" value="1"/>
</dbReference>
<dbReference type="GO" id="GO:0019882">
    <property type="term" value="P:antigen processing and presentation"/>
    <property type="evidence" value="ECO:0007669"/>
    <property type="project" value="InterPro"/>
</dbReference>
<dbReference type="GO" id="GO:0006955">
    <property type="term" value="P:immune response"/>
    <property type="evidence" value="ECO:0007669"/>
    <property type="project" value="InterPro"/>
</dbReference>
<dbReference type="InterPro" id="IPR000353">
    <property type="entry name" value="MHC_II_b_N"/>
</dbReference>
<evidence type="ECO:0000256" key="1">
    <source>
        <dbReference type="ARBA" id="ARBA00004479"/>
    </source>
</evidence>
<dbReference type="RefSeq" id="XP_026228593.1">
    <property type="nucleotide sequence ID" value="XM_026372808.1"/>
</dbReference>
<dbReference type="AlphaFoldDB" id="A0A3Q1H0I5"/>
<dbReference type="STRING" id="64144.ENSATEP00000001074"/>
<dbReference type="Pfam" id="PF07654">
    <property type="entry name" value="C1-set"/>
    <property type="match status" value="1"/>
</dbReference>
<evidence type="ECO:0000256" key="7">
    <source>
        <dbReference type="SAM" id="SignalP"/>
    </source>
</evidence>
<evidence type="ECO:0000256" key="3">
    <source>
        <dbReference type="ARBA" id="ARBA00022989"/>
    </source>
</evidence>
<reference evidence="9" key="2">
    <citation type="submission" date="2025-08" db="UniProtKB">
        <authorList>
            <consortium name="Ensembl"/>
        </authorList>
    </citation>
    <scope>IDENTIFICATION</scope>
</reference>
<dbReference type="InterPro" id="IPR011162">
    <property type="entry name" value="MHC_I/II-like_Ag-recog"/>
</dbReference>
<organism evidence="9 10">
    <name type="scientific">Anabas testudineus</name>
    <name type="common">Climbing perch</name>
    <name type="synonym">Anthias testudineus</name>
    <dbReference type="NCBI Taxonomy" id="64144"/>
    <lineage>
        <taxon>Eukaryota</taxon>
        <taxon>Metazoa</taxon>
        <taxon>Chordata</taxon>
        <taxon>Craniata</taxon>
        <taxon>Vertebrata</taxon>
        <taxon>Euteleostomi</taxon>
        <taxon>Actinopterygii</taxon>
        <taxon>Neopterygii</taxon>
        <taxon>Teleostei</taxon>
        <taxon>Neoteleostei</taxon>
        <taxon>Acanthomorphata</taxon>
        <taxon>Anabantaria</taxon>
        <taxon>Anabantiformes</taxon>
        <taxon>Anabantoidei</taxon>
        <taxon>Anabantidae</taxon>
        <taxon>Anabas</taxon>
    </lineage>
</organism>
<keyword evidence="5" id="KW-0325">Glycoprotein</keyword>
<dbReference type="InterPro" id="IPR050160">
    <property type="entry name" value="MHC/Immunoglobulin"/>
</dbReference>
<accession>A0A3Q1H0I5</accession>
<comment type="subcellular location">
    <subcellularLocation>
        <location evidence="1">Membrane</location>
        <topology evidence="1">Single-pass type I membrane protein</topology>
    </subcellularLocation>
</comment>
<evidence type="ECO:0000259" key="8">
    <source>
        <dbReference type="PROSITE" id="PS50835"/>
    </source>
</evidence>
<evidence type="ECO:0000256" key="2">
    <source>
        <dbReference type="ARBA" id="ARBA00022692"/>
    </source>
</evidence>
<keyword evidence="6" id="KW-0472">Membrane</keyword>